<dbReference type="STRING" id="543379.A0A232EKH3"/>
<dbReference type="SUPFAM" id="SSF53850">
    <property type="entry name" value="Periplasmic binding protein-like II"/>
    <property type="match status" value="1"/>
</dbReference>
<dbReference type="InterPro" id="IPR052192">
    <property type="entry name" value="Insect_Ionotropic_Sensory_Rcpt"/>
</dbReference>
<reference evidence="9 10" key="1">
    <citation type="journal article" date="2017" name="Curr. Biol.">
        <title>The Evolution of Venom by Co-option of Single-Copy Genes.</title>
        <authorList>
            <person name="Martinson E.O."/>
            <person name="Mrinalini"/>
            <person name="Kelkar Y.D."/>
            <person name="Chang C.H."/>
            <person name="Werren J.H."/>
        </authorList>
    </citation>
    <scope>NUCLEOTIDE SEQUENCE [LARGE SCALE GENOMIC DNA]</scope>
    <source>
        <strain evidence="9 10">Alberta</strain>
        <tissue evidence="9">Whole body</tissue>
    </source>
</reference>
<feature type="transmembrane region" description="Helical" evidence="8">
    <location>
        <begin position="233"/>
        <end position="255"/>
    </location>
</feature>
<comment type="caution">
    <text evidence="9">The sequence shown here is derived from an EMBL/GenBank/DDBJ whole genome shotgun (WGS) entry which is preliminary data.</text>
</comment>
<proteinExistence type="predicted"/>
<sequence>MSSIKRACQSNESEFQYHEKRGIFFGFRIQRNFRNGKAQRVEESLMDYVNLFTKFPAQAPRSKCIIIVFNRNISIEFSNVLKFSWNKQFLYVTIIEIHVKITAALRPSSRIKESDVKVHEYNPFKDVYTSTPFSTEMQLFTNKLLNLHGYQLKTGFIQEIPLVMSKENSPNLVDGIYGMDSGFSKTLATAMNFSMIREREDRRTLKSIFMYPYGNNLIVKQRGYYKLQMSSHILSIAIIVTTIVVLSALIFVLPFDRKTWTSCNLVMILLGITTSRNPHKLSEKIFFLCLAFVSLTLSVQLWNDLLKVFLTRMSFREMKTLADAVEADVVPALTSEFTSLYFPEDKVLTKLVNKSKTIEAVEDTFGCVLDLLNKNEKVNACDVNYILGKLMADSYSNKDKKWIITFLEEPLTPCWTAMLLADSSPYLERFNGILRRILESGLVEYWHDRHRALHHFRSAYGDFFKKELEKYEQSEKYKISDQKKSKLSRHLIFLLIFGQFVSCVVLIVEIAWWYFRHVVITS</sequence>
<keyword evidence="7" id="KW-0325">Glycoprotein</keyword>
<dbReference type="GO" id="GO:0005886">
    <property type="term" value="C:plasma membrane"/>
    <property type="evidence" value="ECO:0007669"/>
    <property type="project" value="UniProtKB-SubCell"/>
</dbReference>
<keyword evidence="3 8" id="KW-0812">Transmembrane</keyword>
<feature type="transmembrane region" description="Helical" evidence="8">
    <location>
        <begin position="285"/>
        <end position="306"/>
    </location>
</feature>
<evidence type="ECO:0008006" key="11">
    <source>
        <dbReference type="Google" id="ProtNLM"/>
    </source>
</evidence>
<dbReference type="PANTHER" id="PTHR42643:SF30">
    <property type="entry name" value="IONOTROPIC RECEPTOR 40A-RELATED"/>
    <property type="match status" value="1"/>
</dbReference>
<evidence type="ECO:0000256" key="1">
    <source>
        <dbReference type="ARBA" id="ARBA00004651"/>
    </source>
</evidence>
<evidence type="ECO:0000313" key="10">
    <source>
        <dbReference type="Proteomes" id="UP000215335"/>
    </source>
</evidence>
<gene>
    <name evidence="9" type="ORF">TSAR_008172</name>
</gene>
<evidence type="ECO:0000256" key="2">
    <source>
        <dbReference type="ARBA" id="ARBA00022475"/>
    </source>
</evidence>
<evidence type="ECO:0000256" key="3">
    <source>
        <dbReference type="ARBA" id="ARBA00022692"/>
    </source>
</evidence>
<feature type="transmembrane region" description="Helical" evidence="8">
    <location>
        <begin position="491"/>
        <end position="515"/>
    </location>
</feature>
<dbReference type="PANTHER" id="PTHR42643">
    <property type="entry name" value="IONOTROPIC RECEPTOR 20A-RELATED"/>
    <property type="match status" value="1"/>
</dbReference>
<evidence type="ECO:0000256" key="5">
    <source>
        <dbReference type="ARBA" id="ARBA00023136"/>
    </source>
</evidence>
<evidence type="ECO:0000256" key="4">
    <source>
        <dbReference type="ARBA" id="ARBA00022989"/>
    </source>
</evidence>
<keyword evidence="10" id="KW-1185">Reference proteome</keyword>
<dbReference type="Proteomes" id="UP000215335">
    <property type="component" value="Unassembled WGS sequence"/>
</dbReference>
<keyword evidence="6" id="KW-0675">Receptor</keyword>
<protein>
    <recommendedName>
        <fullName evidence="11">Ionotropic glutamate receptor C-terminal domain-containing protein</fullName>
    </recommendedName>
</protein>
<organism evidence="9 10">
    <name type="scientific">Trichomalopsis sarcophagae</name>
    <dbReference type="NCBI Taxonomy" id="543379"/>
    <lineage>
        <taxon>Eukaryota</taxon>
        <taxon>Metazoa</taxon>
        <taxon>Ecdysozoa</taxon>
        <taxon>Arthropoda</taxon>
        <taxon>Hexapoda</taxon>
        <taxon>Insecta</taxon>
        <taxon>Pterygota</taxon>
        <taxon>Neoptera</taxon>
        <taxon>Endopterygota</taxon>
        <taxon>Hymenoptera</taxon>
        <taxon>Apocrita</taxon>
        <taxon>Proctotrupomorpha</taxon>
        <taxon>Chalcidoidea</taxon>
        <taxon>Pteromalidae</taxon>
        <taxon>Pteromalinae</taxon>
        <taxon>Trichomalopsis</taxon>
    </lineage>
</organism>
<keyword evidence="5 8" id="KW-0472">Membrane</keyword>
<accession>A0A232EKH3</accession>
<comment type="subcellular location">
    <subcellularLocation>
        <location evidence="1">Cell membrane</location>
        <topology evidence="1">Multi-pass membrane protein</topology>
    </subcellularLocation>
</comment>
<evidence type="ECO:0000256" key="7">
    <source>
        <dbReference type="ARBA" id="ARBA00023180"/>
    </source>
</evidence>
<dbReference type="AlphaFoldDB" id="A0A232EKH3"/>
<name>A0A232EKH3_9HYME</name>
<dbReference type="OrthoDB" id="7696986at2759"/>
<keyword evidence="2" id="KW-1003">Cell membrane</keyword>
<keyword evidence="4 8" id="KW-1133">Transmembrane helix</keyword>
<evidence type="ECO:0000256" key="8">
    <source>
        <dbReference type="SAM" id="Phobius"/>
    </source>
</evidence>
<dbReference type="EMBL" id="NNAY01003793">
    <property type="protein sequence ID" value="OXU18859.1"/>
    <property type="molecule type" value="Genomic_DNA"/>
</dbReference>
<evidence type="ECO:0000256" key="6">
    <source>
        <dbReference type="ARBA" id="ARBA00023170"/>
    </source>
</evidence>
<evidence type="ECO:0000313" key="9">
    <source>
        <dbReference type="EMBL" id="OXU18859.1"/>
    </source>
</evidence>